<dbReference type="InterPro" id="IPR032528">
    <property type="entry name" value="Ribosom_S30AE_C"/>
</dbReference>
<dbReference type="GO" id="GO:0045900">
    <property type="term" value="P:negative regulation of translational elongation"/>
    <property type="evidence" value="ECO:0007669"/>
    <property type="project" value="TreeGrafter"/>
</dbReference>
<feature type="coiled-coil region" evidence="2">
    <location>
        <begin position="64"/>
        <end position="98"/>
    </location>
</feature>
<dbReference type="InterPro" id="IPR036567">
    <property type="entry name" value="RHF-like"/>
</dbReference>
<dbReference type="InterPro" id="IPR034694">
    <property type="entry name" value="HPF_long/plastid"/>
</dbReference>
<dbReference type="Gene3D" id="3.30.505.50">
    <property type="entry name" value="Sigma 54 modulation/S30EA ribosomal protein, C-terminal domain"/>
    <property type="match status" value="1"/>
</dbReference>
<evidence type="ECO:0000259" key="3">
    <source>
        <dbReference type="Pfam" id="PF16321"/>
    </source>
</evidence>
<dbReference type="InterPro" id="IPR050574">
    <property type="entry name" value="HPF/YfiA_ribosome-assoc"/>
</dbReference>
<evidence type="ECO:0000313" key="4">
    <source>
        <dbReference type="EMBL" id="VAW38178.1"/>
    </source>
</evidence>
<dbReference type="NCBIfam" id="TIGR00741">
    <property type="entry name" value="yfiA"/>
    <property type="match status" value="1"/>
</dbReference>
<dbReference type="HAMAP" id="MF_00839">
    <property type="entry name" value="HPF"/>
    <property type="match status" value="1"/>
</dbReference>
<keyword evidence="1" id="KW-0810">Translation regulation</keyword>
<keyword evidence="2" id="KW-0175">Coiled coil</keyword>
<evidence type="ECO:0000256" key="2">
    <source>
        <dbReference type="SAM" id="Coils"/>
    </source>
</evidence>
<proteinExistence type="inferred from homology"/>
<dbReference type="AlphaFoldDB" id="A0A3B0V3S0"/>
<dbReference type="SUPFAM" id="SSF69754">
    <property type="entry name" value="Ribosome binding protein Y (YfiA homologue)"/>
    <property type="match status" value="1"/>
</dbReference>
<dbReference type="PANTHER" id="PTHR33231:SF1">
    <property type="entry name" value="30S RIBOSOMAL PROTEIN"/>
    <property type="match status" value="1"/>
</dbReference>
<dbReference type="Gene3D" id="3.30.160.100">
    <property type="entry name" value="Ribosome hibernation promotion factor-like"/>
    <property type="match status" value="1"/>
</dbReference>
<feature type="domain" description="Sigma 54 modulation/S30EA ribosomal protein C-terminal" evidence="3">
    <location>
        <begin position="118"/>
        <end position="173"/>
    </location>
</feature>
<dbReference type="GO" id="GO:0022627">
    <property type="term" value="C:cytosolic small ribosomal subunit"/>
    <property type="evidence" value="ECO:0007669"/>
    <property type="project" value="TreeGrafter"/>
</dbReference>
<reference evidence="4" key="1">
    <citation type="submission" date="2018-06" db="EMBL/GenBank/DDBJ databases">
        <authorList>
            <person name="Zhirakovskaya E."/>
        </authorList>
    </citation>
    <scope>NUCLEOTIDE SEQUENCE</scope>
</reference>
<evidence type="ECO:0000256" key="1">
    <source>
        <dbReference type="ARBA" id="ARBA00022845"/>
    </source>
</evidence>
<dbReference type="Pfam" id="PF16321">
    <property type="entry name" value="Ribosom_S30AE_C"/>
    <property type="match status" value="1"/>
</dbReference>
<dbReference type="CDD" id="cd00552">
    <property type="entry name" value="RaiA"/>
    <property type="match status" value="1"/>
</dbReference>
<dbReference type="GO" id="GO:0043024">
    <property type="term" value="F:ribosomal small subunit binding"/>
    <property type="evidence" value="ECO:0007669"/>
    <property type="project" value="TreeGrafter"/>
</dbReference>
<accession>A0A3B0V3S0</accession>
<protein>
    <submittedName>
        <fullName evidence="4">Ribosomal subunit interface protein</fullName>
    </submittedName>
</protein>
<dbReference type="Pfam" id="PF02482">
    <property type="entry name" value="Ribosomal_S30AE"/>
    <property type="match status" value="1"/>
</dbReference>
<dbReference type="EMBL" id="UOEZ01000066">
    <property type="protein sequence ID" value="VAW38178.1"/>
    <property type="molecule type" value="Genomic_DNA"/>
</dbReference>
<name>A0A3B0V3S0_9ZZZZ</name>
<dbReference type="InterPro" id="IPR038416">
    <property type="entry name" value="Ribosom_S30AE_C_sf"/>
</dbReference>
<dbReference type="PANTHER" id="PTHR33231">
    <property type="entry name" value="30S RIBOSOMAL PROTEIN"/>
    <property type="match status" value="1"/>
</dbReference>
<gene>
    <name evidence="4" type="ORF">MNBD_DELTA02-160</name>
</gene>
<organism evidence="4">
    <name type="scientific">hydrothermal vent metagenome</name>
    <dbReference type="NCBI Taxonomy" id="652676"/>
    <lineage>
        <taxon>unclassified sequences</taxon>
        <taxon>metagenomes</taxon>
        <taxon>ecological metagenomes</taxon>
    </lineage>
</organism>
<dbReference type="InterPro" id="IPR003489">
    <property type="entry name" value="RHF/RaiA"/>
</dbReference>
<sequence length="179" mass="20795">MHINVTFRHMESTDALMKYAEQRTERLTKYLVEPVEVHWVLSVEKFRHKAEATVVAKNLSIKAQEETEEMYATIDNLVAKLEKQCKKHKEKIKQHKFHEQTGASVRYSDPAKGVAVSERPRIVETENFFAKPMSVEEATMQIEISKRYFMVFTDADTNKINVLYKREDGDLGLIDVSTK</sequence>